<protein>
    <submittedName>
        <fullName evidence="1">Uncharacterized protein</fullName>
    </submittedName>
</protein>
<accession>A0A7K1XTJ9</accession>
<dbReference type="Proteomes" id="UP000451233">
    <property type="component" value="Unassembled WGS sequence"/>
</dbReference>
<dbReference type="SUPFAM" id="SSF88946">
    <property type="entry name" value="Sigma2 domain of RNA polymerase sigma factors"/>
    <property type="match status" value="1"/>
</dbReference>
<dbReference type="GO" id="GO:0006352">
    <property type="term" value="P:DNA-templated transcription initiation"/>
    <property type="evidence" value="ECO:0007669"/>
    <property type="project" value="InterPro"/>
</dbReference>
<keyword evidence="2" id="KW-1185">Reference proteome</keyword>
<evidence type="ECO:0000313" key="2">
    <source>
        <dbReference type="Proteomes" id="UP000451233"/>
    </source>
</evidence>
<dbReference type="InterPro" id="IPR013325">
    <property type="entry name" value="RNA_pol_sigma_r2"/>
</dbReference>
<dbReference type="EMBL" id="WVHS01000001">
    <property type="protein sequence ID" value="MXV14341.1"/>
    <property type="molecule type" value="Genomic_DNA"/>
</dbReference>
<reference evidence="1 2" key="1">
    <citation type="submission" date="2019-11" db="EMBL/GenBank/DDBJ databases">
        <title>Pedobacter sp. HMF7056 Genome sequencing and assembly.</title>
        <authorList>
            <person name="Kang H."/>
            <person name="Kim H."/>
            <person name="Joh K."/>
        </authorList>
    </citation>
    <scope>NUCLEOTIDE SEQUENCE [LARGE SCALE GENOMIC DNA]</scope>
    <source>
        <strain evidence="1 2">HMF7056</strain>
    </source>
</reference>
<dbReference type="GO" id="GO:0003700">
    <property type="term" value="F:DNA-binding transcription factor activity"/>
    <property type="evidence" value="ECO:0007669"/>
    <property type="project" value="InterPro"/>
</dbReference>
<dbReference type="RefSeq" id="WP_160905317.1">
    <property type="nucleotide sequence ID" value="NZ_WVHS01000001.1"/>
</dbReference>
<gene>
    <name evidence="1" type="ORF">GS398_03445</name>
</gene>
<organism evidence="1 2">
    <name type="scientific">Hufsiella ginkgonis</name>
    <dbReference type="NCBI Taxonomy" id="2695274"/>
    <lineage>
        <taxon>Bacteria</taxon>
        <taxon>Pseudomonadati</taxon>
        <taxon>Bacteroidota</taxon>
        <taxon>Sphingobacteriia</taxon>
        <taxon>Sphingobacteriales</taxon>
        <taxon>Sphingobacteriaceae</taxon>
        <taxon>Hufsiella</taxon>
    </lineage>
</organism>
<name>A0A7K1XTJ9_9SPHI</name>
<proteinExistence type="predicted"/>
<dbReference type="Gene3D" id="1.10.1740.10">
    <property type="match status" value="1"/>
</dbReference>
<sequence>MKATQTEIEYHLLIQSQDSLALSKLYDKYGELIMGKLSRHYPKIAMKDESVILDAVNQAFFGYYKNPTTFNPQLSSLHRFLEIAAERDLKNIIQKEAKHNNKQNLPEDVELENNFWNRIQKQEEDGESKLIFKETAHLLEVILAEHFDESADRDIAKMILAGERETKPYAQVLKLSDEPTDIQKAEVKRAKDRIKKVLERNNITAKIKEIIR</sequence>
<evidence type="ECO:0000313" key="1">
    <source>
        <dbReference type="EMBL" id="MXV14341.1"/>
    </source>
</evidence>
<comment type="caution">
    <text evidence="1">The sequence shown here is derived from an EMBL/GenBank/DDBJ whole genome shotgun (WGS) entry which is preliminary data.</text>
</comment>
<dbReference type="AlphaFoldDB" id="A0A7K1XTJ9"/>